<dbReference type="SUPFAM" id="SSF51735">
    <property type="entry name" value="NAD(P)-binding Rossmann-fold domains"/>
    <property type="match status" value="1"/>
</dbReference>
<comment type="caution">
    <text evidence="1">The sequence shown here is derived from an EMBL/GenBank/DDBJ whole genome shotgun (WGS) entry which is preliminary data.</text>
</comment>
<dbReference type="RefSeq" id="WP_203933550.1">
    <property type="nucleotide sequence ID" value="NZ_BOPH01000124.1"/>
</dbReference>
<organism evidence="1 2">
    <name type="scientific">Virgisporangium ochraceum</name>
    <dbReference type="NCBI Taxonomy" id="65505"/>
    <lineage>
        <taxon>Bacteria</taxon>
        <taxon>Bacillati</taxon>
        <taxon>Actinomycetota</taxon>
        <taxon>Actinomycetes</taxon>
        <taxon>Micromonosporales</taxon>
        <taxon>Micromonosporaceae</taxon>
        <taxon>Virgisporangium</taxon>
    </lineage>
</organism>
<dbReference type="PANTHER" id="PTHR43162:SF1">
    <property type="entry name" value="PRESTALK A DIFFERENTIATION PROTEIN A"/>
    <property type="match status" value="1"/>
</dbReference>
<dbReference type="AlphaFoldDB" id="A0A8J4A208"/>
<evidence type="ECO:0000313" key="2">
    <source>
        <dbReference type="Proteomes" id="UP000635606"/>
    </source>
</evidence>
<dbReference type="EMBL" id="BOPH01000124">
    <property type="protein sequence ID" value="GIJ73726.1"/>
    <property type="molecule type" value="Genomic_DNA"/>
</dbReference>
<accession>A0A8J4A208</accession>
<dbReference type="InterPro" id="IPR036291">
    <property type="entry name" value="NAD(P)-bd_dom_sf"/>
</dbReference>
<dbReference type="Proteomes" id="UP000635606">
    <property type="component" value="Unassembled WGS sequence"/>
</dbReference>
<dbReference type="PANTHER" id="PTHR43162">
    <property type="match status" value="1"/>
</dbReference>
<dbReference type="Gene3D" id="3.40.50.720">
    <property type="entry name" value="NAD(P)-binding Rossmann-like Domain"/>
    <property type="match status" value="1"/>
</dbReference>
<gene>
    <name evidence="1" type="ORF">Voc01_086430</name>
</gene>
<evidence type="ECO:0008006" key="3">
    <source>
        <dbReference type="Google" id="ProtNLM"/>
    </source>
</evidence>
<keyword evidence="2" id="KW-1185">Reference proteome</keyword>
<name>A0A8J4A208_9ACTN</name>
<reference evidence="1" key="1">
    <citation type="submission" date="2021-01" db="EMBL/GenBank/DDBJ databases">
        <title>Whole genome shotgun sequence of Virgisporangium ochraceum NBRC 16418.</title>
        <authorList>
            <person name="Komaki H."/>
            <person name="Tamura T."/>
        </authorList>
    </citation>
    <scope>NUCLEOTIDE SEQUENCE</scope>
    <source>
        <strain evidence="1">NBRC 16418</strain>
    </source>
</reference>
<proteinExistence type="predicted"/>
<sequence>MFLYAHPSTAADVAAAAAAAGVEHLVVLSSNAVARVDDPEVNPMAAPFVATEAALTAGPVLRPGAFAGNARQWTHDIRTRRAADLPYPDARVDAVTEGDVAEVAFRTLTDPGLWGATLDLTGPRAIGLAEQVRVIAAALGAEVAVRRVGRDRWKRSVGPYLTDAYAEALLNYWRDLERHPAPVSTDVPTVIGRPATGFADWVTQHIDEFR</sequence>
<evidence type="ECO:0000313" key="1">
    <source>
        <dbReference type="EMBL" id="GIJ73726.1"/>
    </source>
</evidence>
<protein>
    <recommendedName>
        <fullName evidence="3">NmrA family protein</fullName>
    </recommendedName>
</protein>
<dbReference type="InterPro" id="IPR051604">
    <property type="entry name" value="Ergot_Alk_Oxidoreductase"/>
</dbReference>